<feature type="domain" description="Sushi" evidence="6">
    <location>
        <begin position="383"/>
        <end position="445"/>
    </location>
</feature>
<dbReference type="InterPro" id="IPR036383">
    <property type="entry name" value="TSP1_rpt_sf"/>
</dbReference>
<keyword evidence="8" id="KW-1185">Reference proteome</keyword>
<dbReference type="PANTHER" id="PTHR19325">
    <property type="entry name" value="COMPLEMENT COMPONENT-RELATED SUSHI DOMAIN-CONTAINING"/>
    <property type="match status" value="1"/>
</dbReference>
<dbReference type="SMART" id="SM00032">
    <property type="entry name" value="CCP"/>
    <property type="match status" value="5"/>
</dbReference>
<evidence type="ECO:0000313" key="8">
    <source>
        <dbReference type="Proteomes" id="UP000593567"/>
    </source>
</evidence>
<dbReference type="SUPFAM" id="SSF82895">
    <property type="entry name" value="TSP-1 type 1 repeat"/>
    <property type="match status" value="1"/>
</dbReference>
<dbReference type="Pfam" id="PF00084">
    <property type="entry name" value="Sushi"/>
    <property type="match status" value="2"/>
</dbReference>
<protein>
    <submittedName>
        <fullName evidence="7">SVEP1</fullName>
    </submittedName>
</protein>
<comment type="caution">
    <text evidence="7">The sequence shown here is derived from an EMBL/GenBank/DDBJ whole genome shotgun (WGS) entry which is preliminary data.</text>
</comment>
<evidence type="ECO:0000256" key="2">
    <source>
        <dbReference type="ARBA" id="ARBA00022737"/>
    </source>
</evidence>
<dbReference type="InterPro" id="IPR000436">
    <property type="entry name" value="Sushi_SCR_CCP_dom"/>
</dbReference>
<keyword evidence="2" id="KW-0677">Repeat</keyword>
<evidence type="ECO:0000259" key="6">
    <source>
        <dbReference type="PROSITE" id="PS50923"/>
    </source>
</evidence>
<evidence type="ECO:0000313" key="7">
    <source>
        <dbReference type="EMBL" id="KAF6032371.1"/>
    </source>
</evidence>
<dbReference type="PROSITE" id="PS50923">
    <property type="entry name" value="SUSHI"/>
    <property type="match status" value="4"/>
</dbReference>
<evidence type="ECO:0000256" key="5">
    <source>
        <dbReference type="PROSITE-ProRule" id="PRU00302"/>
    </source>
</evidence>
<dbReference type="SUPFAM" id="SSF57535">
    <property type="entry name" value="Complement control module/SCR domain"/>
    <property type="match status" value="4"/>
</dbReference>
<dbReference type="PROSITE" id="PS50092">
    <property type="entry name" value="TSP1"/>
    <property type="match status" value="1"/>
</dbReference>
<dbReference type="CDD" id="cd00033">
    <property type="entry name" value="CCP"/>
    <property type="match status" value="2"/>
</dbReference>
<name>A0A7J7K325_BUGNE</name>
<feature type="domain" description="Sushi" evidence="6">
    <location>
        <begin position="217"/>
        <end position="277"/>
    </location>
</feature>
<feature type="domain" description="Sushi" evidence="6">
    <location>
        <begin position="317"/>
        <end position="382"/>
    </location>
</feature>
<keyword evidence="4" id="KW-0325">Glycoprotein</keyword>
<dbReference type="EMBL" id="VXIV02001513">
    <property type="protein sequence ID" value="KAF6032371.1"/>
    <property type="molecule type" value="Genomic_DNA"/>
</dbReference>
<dbReference type="PRINTS" id="PR01705">
    <property type="entry name" value="TSP1REPEAT"/>
</dbReference>
<dbReference type="OrthoDB" id="446173at2759"/>
<dbReference type="AlphaFoldDB" id="A0A7J7K325"/>
<accession>A0A7J7K325</accession>
<dbReference type="InterPro" id="IPR035976">
    <property type="entry name" value="Sushi/SCR/CCP_sf"/>
</dbReference>
<dbReference type="Proteomes" id="UP000593567">
    <property type="component" value="Unassembled WGS sequence"/>
</dbReference>
<evidence type="ECO:0000256" key="1">
    <source>
        <dbReference type="ARBA" id="ARBA00022659"/>
    </source>
</evidence>
<comment type="caution">
    <text evidence="5">Lacks conserved residue(s) required for the propagation of feature annotation.</text>
</comment>
<dbReference type="Pfam" id="PF00090">
    <property type="entry name" value="TSP_1"/>
    <property type="match status" value="1"/>
</dbReference>
<feature type="domain" description="Sushi" evidence="6">
    <location>
        <begin position="446"/>
        <end position="511"/>
    </location>
</feature>
<sequence>MGWNTSTDGSTSSVEICEDFGDEVEATCFVTAMNAVGSSIEGNATTVLPSDKRESCCLRKDLPANIADTVDTNFHTNSISILTCTYNATTPVEMLCESSGVWNVVGNASIVNSSGVLTVDICPDSDHCVIPSPAPGTHLITPISFTTSYGAQAVTNGQAIYYECLSGFERNNGSWSEWKEWSACNVNGLRERFRTCDSPAPLCGGLLCTGTARSTSQCCADPGYPRGSTRDISGRTAGSVVKYYCLPKFRLVNENQTTELTCMEDGNWTSVPPVCENIIEIRCQSGYRFNNTDTDVLPISCTASGEWNITINHCIEKLCVELPDLPSNTTIGESVNLPVPHNTMLTILCFTGYEISLLVTEQLLTCLDQNLWQPDQLQLCHKVNCSDPGAGENVARRDVESFLFMAEATFLCIEGYIDEITKSPSVTVECQANRSWSRPAPNCISVRCLPPILKEGLQNLTLNSYYEVNNVLTANCLPGHSVRGNLDVTSVTWICTPEGLWDIEIEQSCVRISSYNYFVVATTSITGEVKMSLIQAKAYHHVGVNYTLEFYGVSSIDNLTVETTFEWHVDTAGYNEFTVYLPPGYKYDLHVSSTEAPHPDLENDDVLHTYNVTVRSGEPALKSIVSLDTFQPKVVTQYSDERAIEAIVTGESVDVAIRQAFTETNGTILGFTLIVCEINPFVDNSYYDIKFPPTPDSYDQVSC</sequence>
<feature type="disulfide bond" evidence="5">
    <location>
        <begin position="219"/>
        <end position="262"/>
    </location>
</feature>
<dbReference type="PANTHER" id="PTHR19325:SF575">
    <property type="entry name" value="LOCOMOTION-RELATED PROTEIN HIKARU GENKI"/>
    <property type="match status" value="1"/>
</dbReference>
<evidence type="ECO:0000256" key="4">
    <source>
        <dbReference type="ARBA" id="ARBA00023180"/>
    </source>
</evidence>
<dbReference type="InterPro" id="IPR000884">
    <property type="entry name" value="TSP1_rpt"/>
</dbReference>
<evidence type="ECO:0000256" key="3">
    <source>
        <dbReference type="ARBA" id="ARBA00023157"/>
    </source>
</evidence>
<keyword evidence="3 5" id="KW-1015">Disulfide bond</keyword>
<dbReference type="Gene3D" id="2.10.70.10">
    <property type="entry name" value="Complement Module, domain 1"/>
    <property type="match status" value="2"/>
</dbReference>
<dbReference type="Gene3D" id="2.20.100.10">
    <property type="entry name" value="Thrombospondin type-1 (TSP1) repeat"/>
    <property type="match status" value="1"/>
</dbReference>
<organism evidence="7 8">
    <name type="scientific">Bugula neritina</name>
    <name type="common">Brown bryozoan</name>
    <name type="synonym">Sertularia neritina</name>
    <dbReference type="NCBI Taxonomy" id="10212"/>
    <lineage>
        <taxon>Eukaryota</taxon>
        <taxon>Metazoa</taxon>
        <taxon>Spiralia</taxon>
        <taxon>Lophotrochozoa</taxon>
        <taxon>Bryozoa</taxon>
        <taxon>Gymnolaemata</taxon>
        <taxon>Cheilostomatida</taxon>
        <taxon>Flustrina</taxon>
        <taxon>Buguloidea</taxon>
        <taxon>Bugulidae</taxon>
        <taxon>Bugula</taxon>
    </lineage>
</organism>
<reference evidence="7" key="1">
    <citation type="submission" date="2020-06" db="EMBL/GenBank/DDBJ databases">
        <title>Draft genome of Bugula neritina, a colonial animal packing powerful symbionts and potential medicines.</title>
        <authorList>
            <person name="Rayko M."/>
        </authorList>
    </citation>
    <scope>NUCLEOTIDE SEQUENCE [LARGE SCALE GENOMIC DNA]</scope>
    <source>
        <strain evidence="7">Kwan_BN1</strain>
    </source>
</reference>
<proteinExistence type="predicted"/>
<dbReference type="InterPro" id="IPR050350">
    <property type="entry name" value="Compl-Cell_Adhes-Reg"/>
</dbReference>
<keyword evidence="1 5" id="KW-0768">Sushi</keyword>
<gene>
    <name evidence="7" type="ORF">EB796_009332</name>
</gene>